<reference evidence="3 5" key="3">
    <citation type="submission" date="2018-06" db="EMBL/GenBank/DDBJ databases">
        <authorList>
            <consortium name="Pathogen Informatics"/>
            <person name="Doyle S."/>
        </authorList>
    </citation>
    <scope>NUCLEOTIDE SEQUENCE [LARGE SCALE GENOMIC DNA]</scope>
    <source>
        <strain evidence="3 5">NCTC11327</strain>
    </source>
</reference>
<feature type="domain" description="AraC effector-binding" evidence="1">
    <location>
        <begin position="2"/>
        <end position="148"/>
    </location>
</feature>
<dbReference type="GeneID" id="29385554"/>
<evidence type="ECO:0000313" key="2">
    <source>
        <dbReference type="EMBL" id="AMF94618.1"/>
    </source>
</evidence>
<dbReference type="Gene3D" id="3.20.80.10">
    <property type="entry name" value="Regulatory factor, effector binding domain"/>
    <property type="match status" value="1"/>
</dbReference>
<dbReference type="Proteomes" id="UP000057088">
    <property type="component" value="Chromosome 2"/>
</dbReference>
<dbReference type="InterPro" id="IPR011256">
    <property type="entry name" value="Reg_factor_effector_dom_sf"/>
</dbReference>
<evidence type="ECO:0000313" key="4">
    <source>
        <dbReference type="Proteomes" id="UP000057088"/>
    </source>
</evidence>
<dbReference type="EMBL" id="UHIP01000001">
    <property type="protein sequence ID" value="SUP24924.1"/>
    <property type="molecule type" value="Genomic_DNA"/>
</dbReference>
<name>A0AAX2LRJ3_VIBFL</name>
<dbReference type="Pfam" id="PF14526">
    <property type="entry name" value="Cass2"/>
    <property type="match status" value="1"/>
</dbReference>
<dbReference type="PANTHER" id="PTHR36444">
    <property type="entry name" value="TRANSCRIPTIONAL REGULATOR PROTEIN YOBU-RELATED"/>
    <property type="match status" value="1"/>
</dbReference>
<reference evidence="4" key="1">
    <citation type="submission" date="2015-12" db="EMBL/GenBank/DDBJ databases">
        <title>FDA dAtabase for Regulatory Grade micrObial Sequences (FDA-ARGOS): Supporting development and validation of Infectious Disease Dx tests.</title>
        <authorList>
            <person name="Hoffmann M."/>
            <person name="Allard M."/>
            <person name="Evans P."/>
            <person name="Brown E."/>
            <person name="Tallon L.J."/>
            <person name="Sadzewicz L."/>
            <person name="Sengamalay N."/>
            <person name="Ott S."/>
            <person name="Godinez A."/>
            <person name="Nagaraj S."/>
            <person name="Vyas G."/>
            <person name="Aluvathingal J."/>
            <person name="Nadendla S."/>
            <person name="Geyer C."/>
            <person name="Sichtig H."/>
        </authorList>
    </citation>
    <scope>NUCLEOTIDE SEQUENCE [LARGE SCALE GENOMIC DNA]</scope>
    <source>
        <strain evidence="4">ATCC 33809</strain>
    </source>
</reference>
<accession>A0AAX2LRJ3</accession>
<dbReference type="KEGG" id="vfl:AL536_14255"/>
<evidence type="ECO:0000313" key="5">
    <source>
        <dbReference type="Proteomes" id="UP000254626"/>
    </source>
</evidence>
<dbReference type="AlphaFoldDB" id="A0AAX2LRJ3"/>
<organism evidence="3 5">
    <name type="scientific">Vibrio fluvialis</name>
    <dbReference type="NCBI Taxonomy" id="676"/>
    <lineage>
        <taxon>Bacteria</taxon>
        <taxon>Pseudomonadati</taxon>
        <taxon>Pseudomonadota</taxon>
        <taxon>Gammaproteobacteria</taxon>
        <taxon>Vibrionales</taxon>
        <taxon>Vibrionaceae</taxon>
        <taxon>Vibrio</taxon>
    </lineage>
</organism>
<protein>
    <submittedName>
        <fullName evidence="2">AraC family transcriptional regulator</fullName>
    </submittedName>
    <submittedName>
        <fullName evidence="3">Transcription activator effector binding</fullName>
    </submittedName>
</protein>
<dbReference type="EMBL" id="CP014035">
    <property type="protein sequence ID" value="AMF94618.1"/>
    <property type="molecule type" value="Genomic_DNA"/>
</dbReference>
<reference evidence="2" key="2">
    <citation type="submission" date="2018-01" db="EMBL/GenBank/DDBJ databases">
        <title>FDA dAtabase for Regulatory Grade micrObial Sequences (FDA-ARGOS): Supporting development and validation of Infectious Disease Dx tests.</title>
        <authorList>
            <person name="Hoffmann M."/>
            <person name="Allard M."/>
            <person name="Evans P."/>
            <person name="Brown E."/>
            <person name="Tallon L."/>
            <person name="Sadzewicz L."/>
            <person name="Sengamalay N."/>
            <person name="Ott S."/>
            <person name="Godinez A."/>
            <person name="Nagaraj S."/>
            <person name="Vyas G."/>
            <person name="Aluvathingal J."/>
            <person name="Nadendla S."/>
            <person name="Geyer C."/>
            <person name="Sichtig H."/>
        </authorList>
    </citation>
    <scope>NUCLEOTIDE SEQUENCE</scope>
    <source>
        <strain evidence="2">ATCC 33809</strain>
    </source>
</reference>
<evidence type="ECO:0000313" key="3">
    <source>
        <dbReference type="EMBL" id="SUP24924.1"/>
    </source>
</evidence>
<proteinExistence type="predicted"/>
<dbReference type="Proteomes" id="UP000254626">
    <property type="component" value="Unassembled WGS sequence"/>
</dbReference>
<dbReference type="SMART" id="SM00871">
    <property type="entry name" value="AraC_E_bind"/>
    <property type="match status" value="1"/>
</dbReference>
<dbReference type="InterPro" id="IPR010499">
    <property type="entry name" value="AraC_E-bd"/>
</dbReference>
<dbReference type="RefSeq" id="WP_020432547.1">
    <property type="nucleotide sequence ID" value="NZ_CABLBX010000002.1"/>
</dbReference>
<keyword evidence="4" id="KW-1185">Reference proteome</keyword>
<dbReference type="SUPFAM" id="SSF55136">
    <property type="entry name" value="Probable bacterial effector-binding domain"/>
    <property type="match status" value="1"/>
</dbReference>
<evidence type="ECO:0000259" key="1">
    <source>
        <dbReference type="SMART" id="SM00871"/>
    </source>
</evidence>
<dbReference type="PANTHER" id="PTHR36444:SF2">
    <property type="entry name" value="TRANSCRIPTIONAL REGULATOR PROTEIN YOBU-RELATED"/>
    <property type="match status" value="1"/>
</dbReference>
<dbReference type="InterPro" id="IPR053182">
    <property type="entry name" value="YobU-like_regulator"/>
</dbReference>
<gene>
    <name evidence="2" type="ORF">AL536_14255</name>
    <name evidence="3" type="ORF">NCTC11327_01597</name>
</gene>
<dbReference type="InterPro" id="IPR029441">
    <property type="entry name" value="Cass2"/>
</dbReference>
<sequence>MEQVKVAQKEIRGLTLRTCNADEMNPQRAKIPAHVAYVDANVHIDYAAGARAYSVYFNYASDVNGEFDVLMGSDQVAEAKAPLQSVTIEPGSYLKFTAQGDFPAAVIEAWQSVWRYFSAEECEHTRAYTTDFEHYENANTVSVYIALREA</sequence>